<feature type="region of interest" description="Disordered" evidence="2">
    <location>
        <begin position="151"/>
        <end position="181"/>
    </location>
</feature>
<proteinExistence type="predicted"/>
<reference evidence="5" key="1">
    <citation type="submission" date="2017-04" db="EMBL/GenBank/DDBJ databases">
        <title>Population genomics of picophytoplankton unveils novel chromosome hypervariability.</title>
        <authorList>
            <consortium name="DOE Joint Genome Institute"/>
            <person name="Blanc-Mathieu R."/>
            <person name="Krasovec M."/>
            <person name="Hebrard M."/>
            <person name="Yau S."/>
            <person name="Desgranges E."/>
            <person name="Martin J."/>
            <person name="Schackwitz W."/>
            <person name="Kuo A."/>
            <person name="Salin G."/>
            <person name="Donnadieu C."/>
            <person name="Desdevises Y."/>
            <person name="Sanchez-Ferandin S."/>
            <person name="Moreau H."/>
            <person name="Rivals E."/>
            <person name="Grigoriev I.V."/>
            <person name="Grimsley N."/>
            <person name="Eyre-Walker A."/>
            <person name="Piganeau G."/>
        </authorList>
    </citation>
    <scope>NUCLEOTIDE SEQUENCE [LARGE SCALE GENOMIC DNA]</scope>
    <source>
        <strain evidence="5">RCC 1115</strain>
    </source>
</reference>
<dbReference type="Pfam" id="PF12763">
    <property type="entry name" value="EH"/>
    <property type="match status" value="2"/>
</dbReference>
<dbReference type="Proteomes" id="UP000195557">
    <property type="component" value="Unassembled WGS sequence"/>
</dbReference>
<dbReference type="GO" id="GO:0006897">
    <property type="term" value="P:endocytosis"/>
    <property type="evidence" value="ECO:0007669"/>
    <property type="project" value="TreeGrafter"/>
</dbReference>
<feature type="domain" description="EH" evidence="3">
    <location>
        <begin position="212"/>
        <end position="302"/>
    </location>
</feature>
<dbReference type="GO" id="GO:0005886">
    <property type="term" value="C:plasma membrane"/>
    <property type="evidence" value="ECO:0007669"/>
    <property type="project" value="TreeGrafter"/>
</dbReference>
<accession>A0A1Y5IIC8</accession>
<dbReference type="SUPFAM" id="SSF47473">
    <property type="entry name" value="EF-hand"/>
    <property type="match status" value="2"/>
</dbReference>
<dbReference type="InterPro" id="IPR002048">
    <property type="entry name" value="EF_hand_dom"/>
</dbReference>
<dbReference type="InterPro" id="IPR000261">
    <property type="entry name" value="EH_dom"/>
</dbReference>
<dbReference type="PANTHER" id="PTHR11216:SF170">
    <property type="entry name" value="DYNAMIN ASSOCIATED PROTEIN 160, ISOFORM D"/>
    <property type="match status" value="1"/>
</dbReference>
<feature type="compositionally biased region" description="Polar residues" evidence="2">
    <location>
        <begin position="364"/>
        <end position="377"/>
    </location>
</feature>
<dbReference type="GO" id="GO:0016197">
    <property type="term" value="P:endosomal transport"/>
    <property type="evidence" value="ECO:0007669"/>
    <property type="project" value="TreeGrafter"/>
</dbReference>
<feature type="compositionally biased region" description="Polar residues" evidence="2">
    <location>
        <begin position="111"/>
        <end position="123"/>
    </location>
</feature>
<dbReference type="InterPro" id="IPR011992">
    <property type="entry name" value="EF-hand-dom_pair"/>
</dbReference>
<dbReference type="SMART" id="SM00027">
    <property type="entry name" value="EH"/>
    <property type="match status" value="2"/>
</dbReference>
<dbReference type="CDD" id="cd00052">
    <property type="entry name" value="EH"/>
    <property type="match status" value="2"/>
</dbReference>
<evidence type="ECO:0000313" key="5">
    <source>
        <dbReference type="EMBL" id="OUS47924.1"/>
    </source>
</evidence>
<feature type="domain" description="EF-hand" evidence="4">
    <location>
        <begin position="1"/>
        <end position="34"/>
    </location>
</feature>
<feature type="coiled-coil region" evidence="1">
    <location>
        <begin position="426"/>
        <end position="523"/>
    </location>
</feature>
<feature type="domain" description="EF-hand" evidence="4">
    <location>
        <begin position="246"/>
        <end position="281"/>
    </location>
</feature>
<protein>
    <submittedName>
        <fullName evidence="5">Intersectin 1 isoform ITSN-s</fullName>
    </submittedName>
</protein>
<gene>
    <name evidence="5" type="ORF">BE221DRAFT_204038</name>
</gene>
<feature type="compositionally biased region" description="Low complexity" evidence="2">
    <location>
        <begin position="157"/>
        <end position="170"/>
    </location>
</feature>
<feature type="coiled-coil region" evidence="1">
    <location>
        <begin position="1017"/>
        <end position="1085"/>
    </location>
</feature>
<keyword evidence="1" id="KW-0175">Coiled coil</keyword>
<dbReference type="GO" id="GO:0005737">
    <property type="term" value="C:cytoplasm"/>
    <property type="evidence" value="ECO:0007669"/>
    <property type="project" value="TreeGrafter"/>
</dbReference>
<evidence type="ECO:0000259" key="3">
    <source>
        <dbReference type="PROSITE" id="PS50031"/>
    </source>
</evidence>
<dbReference type="Gene3D" id="1.10.238.10">
    <property type="entry name" value="EF-hand"/>
    <property type="match status" value="2"/>
</dbReference>
<feature type="region of interest" description="Disordered" evidence="2">
    <location>
        <begin position="344"/>
        <end position="377"/>
    </location>
</feature>
<evidence type="ECO:0000259" key="4">
    <source>
        <dbReference type="PROSITE" id="PS50222"/>
    </source>
</evidence>
<dbReference type="PROSITE" id="PS50031">
    <property type="entry name" value="EH"/>
    <property type="match status" value="2"/>
</dbReference>
<dbReference type="PANTHER" id="PTHR11216">
    <property type="entry name" value="EH DOMAIN"/>
    <property type="match status" value="1"/>
</dbReference>
<organism evidence="5">
    <name type="scientific">Ostreococcus tauri</name>
    <name type="common">Marine green alga</name>
    <dbReference type="NCBI Taxonomy" id="70448"/>
    <lineage>
        <taxon>Eukaryota</taxon>
        <taxon>Viridiplantae</taxon>
        <taxon>Chlorophyta</taxon>
        <taxon>Mamiellophyceae</taxon>
        <taxon>Mamiellales</taxon>
        <taxon>Bathycoccaceae</taxon>
        <taxon>Ostreococcus</taxon>
    </lineage>
</organism>
<feature type="compositionally biased region" description="Pro residues" evidence="2">
    <location>
        <begin position="645"/>
        <end position="654"/>
    </location>
</feature>
<dbReference type="PROSITE" id="PS50222">
    <property type="entry name" value="EF_HAND_2"/>
    <property type="match status" value="2"/>
</dbReference>
<evidence type="ECO:0000256" key="2">
    <source>
        <dbReference type="SAM" id="MobiDB-lite"/>
    </source>
</evidence>
<feature type="region of interest" description="Disordered" evidence="2">
    <location>
        <begin position="622"/>
        <end position="665"/>
    </location>
</feature>
<feature type="domain" description="EH" evidence="3">
    <location>
        <begin position="1"/>
        <end position="65"/>
    </location>
</feature>
<feature type="region of interest" description="Disordered" evidence="2">
    <location>
        <begin position="83"/>
        <end position="133"/>
    </location>
</feature>
<name>A0A1Y5IIC8_OSTTA</name>
<dbReference type="eggNOG" id="KOG1029">
    <property type="taxonomic scope" value="Eukaryota"/>
</dbReference>
<dbReference type="AlphaFoldDB" id="A0A1Y5IIC8"/>
<evidence type="ECO:0000256" key="1">
    <source>
        <dbReference type="SAM" id="Coils"/>
    </source>
</evidence>
<sequence length="1128" mass="122398">MFEYDQWFYIADADGDGRVGGAEAVHFFMRAGLPKSDLAKLWDAADSARVGFLDRRTFSLACMLIGALQQYGTITRDVFEKATSGRTEGLPKPKLQGLELTERPREAPDTFASTATRAESQPSRAHEPAPAYDPSMQFTSPPQDDFFAMGSGQDGFSATPSTAAPQAPASFEFRPPPSAASNAPLAQNFEAPALQSHAPGPVVQWPVIGPSDWQRYQQIFLSHTKGDPAAKLTGQQVAPILLGMNAPKQVLKDIWEVSDGDKDGGLTWSEFVVAVYLTEQARKGIMPPKVLPPGQFPPFSLTAGAQSVPPVQQQTPVFASVQPNTITTNGLITPSMVRDELQTVTGPMSAPPPNEEYSYRGPVTNISSMPQQDQDLAQKVSNDAQKSDRELWDQEMKERAAKMSAQAAQEALANLAMFVRKCEAALSEASYRAEAAEMQVKELRQKYDSMQNRVRELAEKIEEPIKRIEASKKEYDDLAEQFGKLEAKHADLAKSAASAAPNEAKAAQELASMRARVEEKSAQIAADQARASQFERLTTSQPVAAQNFFDLSDTPAPVLSPASANGMFDEWGKWGKTANEEVSLTKTIQVPPTHTKSPSDVPAVAAALTDVGGNFFASIDTEPARETSAVDSAPASFDAYDDPFGAPPPTPPEGPDLDDPFGAAPSPDLIIASPHTPTRAMFKRLASARGSKDRVVHFTVTVHALEPWIGVGVTGVASERIALGWERGANRRGTTSVSDPTPLDDYGRASRYTFEEEIAIDATVQKGRVKALRFFVLAVPSGTALGGAVETRVVGGCDVDLAKFTDANDGRGVTLEVGCGDDVRAAVGAPRLTITVRARVADGNMEIEPHTPEVNRGRVAAQSWAASGRFRDEESVSDQSTEQAAAFTKAASMFKKREPKHEESSAIEAPRALNIENEPQMSASGNEIVPAVPVTTATRESAPSGEPDGDPELESARLELFGVREAQSPVTPTPKGDVDSDGFLLDSDLESDGEDDEHIIMEFTPTPLKDKATEDFERAAEEEALRVEAERVAAEEARMQVEEDAAVARIEAERIALEEEERKRIEEARLATIRIEEERLRLEEEEPRRWTLVLPPLLASANVSHLCDLHKVWRVHNSSSVGLWIRLE</sequence>
<dbReference type="EMBL" id="KZ155776">
    <property type="protein sequence ID" value="OUS47924.1"/>
    <property type="molecule type" value="Genomic_DNA"/>
</dbReference>
<dbReference type="GO" id="GO:0005509">
    <property type="term" value="F:calcium ion binding"/>
    <property type="evidence" value="ECO:0007669"/>
    <property type="project" value="InterPro"/>
</dbReference>